<feature type="non-terminal residue" evidence="3">
    <location>
        <position position="221"/>
    </location>
</feature>
<evidence type="ECO:0000256" key="1">
    <source>
        <dbReference type="SAM" id="SignalP"/>
    </source>
</evidence>
<name>A0A2U2H9V2_9BURK</name>
<feature type="domain" description="Fibronectin type-III" evidence="2">
    <location>
        <begin position="130"/>
        <end position="219"/>
    </location>
</feature>
<feature type="chain" id="PRO_5015644843" description="Fibronectin type-III domain-containing protein" evidence="1">
    <location>
        <begin position="21"/>
        <end position="221"/>
    </location>
</feature>
<gene>
    <name evidence="3" type="ORF">C7C56_027040</name>
</gene>
<keyword evidence="4" id="KW-1185">Reference proteome</keyword>
<dbReference type="CDD" id="cd00063">
    <property type="entry name" value="FN3"/>
    <property type="match status" value="2"/>
</dbReference>
<proteinExistence type="predicted"/>
<dbReference type="InterPro" id="IPR036116">
    <property type="entry name" value="FN3_sf"/>
</dbReference>
<evidence type="ECO:0000313" key="4">
    <source>
        <dbReference type="Proteomes" id="UP000241421"/>
    </source>
</evidence>
<dbReference type="SMART" id="SM00060">
    <property type="entry name" value="FN3"/>
    <property type="match status" value="2"/>
</dbReference>
<evidence type="ECO:0000313" key="3">
    <source>
        <dbReference type="EMBL" id="PWF39390.1"/>
    </source>
</evidence>
<dbReference type="EMBL" id="PXWF02000341">
    <property type="protein sequence ID" value="PWF39390.1"/>
    <property type="molecule type" value="Genomic_DNA"/>
</dbReference>
<comment type="caution">
    <text evidence="3">The sequence shown here is derived from an EMBL/GenBank/DDBJ whole genome shotgun (WGS) entry which is preliminary data.</text>
</comment>
<dbReference type="AlphaFoldDB" id="A0A2U2H9V2"/>
<dbReference type="InterPro" id="IPR013783">
    <property type="entry name" value="Ig-like_fold"/>
</dbReference>
<feature type="signal peptide" evidence="1">
    <location>
        <begin position="1"/>
        <end position="20"/>
    </location>
</feature>
<evidence type="ECO:0000259" key="2">
    <source>
        <dbReference type="PROSITE" id="PS50853"/>
    </source>
</evidence>
<sequence>MYLAISLLCGLAAASVPASAQLAGAPYDVSARSYPGPHQALISWESNAPAATGFRVERRLPSGGGWVAVGRVDGAARTYIDTDLRYESAYEYRVAALGQEASAPVFSTAQVILTTPGRAATKADYDLAAAPRRLVAQPMNSTDVMLEWSDATPDETEFKIQRRKAGRHWHTIGSVGPNVTLYRDTGLQAGAAYEYRVTALRPSGRGATSAAAGATLAPAGA</sequence>
<accession>A0A2U2H9V2</accession>
<dbReference type="Gene3D" id="2.60.40.10">
    <property type="entry name" value="Immunoglobulins"/>
    <property type="match status" value="2"/>
</dbReference>
<protein>
    <recommendedName>
        <fullName evidence="2">Fibronectin type-III domain-containing protein</fullName>
    </recommendedName>
</protein>
<dbReference type="InterPro" id="IPR003961">
    <property type="entry name" value="FN3_dom"/>
</dbReference>
<reference evidence="3 4" key="1">
    <citation type="submission" date="2018-04" db="EMBL/GenBank/DDBJ databases">
        <title>Massilia violaceinigra sp. nov., a novel purple-pigmented bacterium isolated from Tianshan glacier, Xinjiang, China.</title>
        <authorList>
            <person name="Wang H."/>
        </authorList>
    </citation>
    <scope>NUCLEOTIDE SEQUENCE [LARGE SCALE GENOMIC DNA]</scope>
    <source>
        <strain evidence="3 4">B448-2</strain>
    </source>
</reference>
<dbReference type="Proteomes" id="UP000241421">
    <property type="component" value="Unassembled WGS sequence"/>
</dbReference>
<dbReference type="SUPFAM" id="SSF49265">
    <property type="entry name" value="Fibronectin type III"/>
    <property type="match status" value="1"/>
</dbReference>
<feature type="domain" description="Fibronectin type-III" evidence="2">
    <location>
        <begin position="25"/>
        <end position="117"/>
    </location>
</feature>
<organism evidence="3 4">
    <name type="scientific">Massilia glaciei</name>
    <dbReference type="NCBI Taxonomy" id="1524097"/>
    <lineage>
        <taxon>Bacteria</taxon>
        <taxon>Pseudomonadati</taxon>
        <taxon>Pseudomonadota</taxon>
        <taxon>Betaproteobacteria</taxon>
        <taxon>Burkholderiales</taxon>
        <taxon>Oxalobacteraceae</taxon>
        <taxon>Telluria group</taxon>
        <taxon>Massilia</taxon>
    </lineage>
</organism>
<keyword evidence="1" id="KW-0732">Signal</keyword>
<dbReference type="Pfam" id="PF00041">
    <property type="entry name" value="fn3"/>
    <property type="match status" value="1"/>
</dbReference>
<dbReference type="PROSITE" id="PS50853">
    <property type="entry name" value="FN3"/>
    <property type="match status" value="2"/>
</dbReference>